<organism evidence="1 2">
    <name type="scientific">Yarrowia lipolytica</name>
    <name type="common">Candida lipolytica</name>
    <dbReference type="NCBI Taxonomy" id="4952"/>
    <lineage>
        <taxon>Eukaryota</taxon>
        <taxon>Fungi</taxon>
        <taxon>Dikarya</taxon>
        <taxon>Ascomycota</taxon>
        <taxon>Saccharomycotina</taxon>
        <taxon>Dipodascomycetes</taxon>
        <taxon>Dipodascales</taxon>
        <taxon>Dipodascales incertae sedis</taxon>
        <taxon>Yarrowia</taxon>
    </lineage>
</organism>
<dbReference type="GeneID" id="94583079"/>
<reference evidence="1 2" key="1">
    <citation type="journal article" date="2016" name="PLoS ONE">
        <title>Sequence Assembly of Yarrowia lipolytica Strain W29/CLIB89 Shows Transposable Element Diversity.</title>
        <authorList>
            <person name="Magnan C."/>
            <person name="Yu J."/>
            <person name="Chang I."/>
            <person name="Jahn E."/>
            <person name="Kanomata Y."/>
            <person name="Wu J."/>
            <person name="Zeller M."/>
            <person name="Oakes M."/>
            <person name="Baldi P."/>
            <person name="Sandmeyer S."/>
        </authorList>
    </citation>
    <scope>NUCLEOTIDE SEQUENCE [LARGE SCALE GENOMIC DNA]</scope>
    <source>
        <strain evidence="2">CLIB89(W29)</strain>
    </source>
</reference>
<dbReference type="AlphaFoldDB" id="A0A1D8NBN6"/>
<sequence>MGNFCPSSVPSVATVSQSPTQLSARISLPQNWDKGPNYLELLRLGFGPGTADRSRHTLFLQCVRFLVLSAHSIWRYRSSCFSITLSFIRPEAQH</sequence>
<protein>
    <submittedName>
        <fullName evidence="1">Uncharacterized protein</fullName>
    </submittedName>
</protein>
<name>A0A1D8NBN6_YARLL</name>
<proteinExistence type="predicted"/>
<dbReference type="RefSeq" id="XP_068138560.1">
    <property type="nucleotide sequence ID" value="XM_068282459.1"/>
</dbReference>
<dbReference type="EMBL" id="CP017555">
    <property type="protein sequence ID" value="AOW03044.1"/>
    <property type="molecule type" value="Genomic_DNA"/>
</dbReference>
<evidence type="ECO:0000313" key="1">
    <source>
        <dbReference type="EMBL" id="AOW03044.1"/>
    </source>
</evidence>
<evidence type="ECO:0000313" key="2">
    <source>
        <dbReference type="Proteomes" id="UP000182444"/>
    </source>
</evidence>
<dbReference type="VEuPathDB" id="FungiDB:YALI1_C25515g"/>
<gene>
    <name evidence="1" type="ORF">YALI1_C25515g</name>
</gene>
<accession>A0A1D8NBN6</accession>
<dbReference type="Proteomes" id="UP000182444">
    <property type="component" value="Chromosome 1C"/>
</dbReference>